<keyword evidence="2" id="KW-1185">Reference proteome</keyword>
<feature type="non-terminal residue" evidence="1">
    <location>
        <position position="1"/>
    </location>
</feature>
<dbReference type="Proteomes" id="UP000502823">
    <property type="component" value="Unassembled WGS sequence"/>
</dbReference>
<accession>A0A6L2QAC1</accession>
<proteinExistence type="predicted"/>
<dbReference type="EMBL" id="BLKM01002316">
    <property type="protein sequence ID" value="GFG40602.1"/>
    <property type="molecule type" value="Genomic_DNA"/>
</dbReference>
<organism evidence="1 2">
    <name type="scientific">Coptotermes formosanus</name>
    <name type="common">Formosan subterranean termite</name>
    <dbReference type="NCBI Taxonomy" id="36987"/>
    <lineage>
        <taxon>Eukaryota</taxon>
        <taxon>Metazoa</taxon>
        <taxon>Ecdysozoa</taxon>
        <taxon>Arthropoda</taxon>
        <taxon>Hexapoda</taxon>
        <taxon>Insecta</taxon>
        <taxon>Pterygota</taxon>
        <taxon>Neoptera</taxon>
        <taxon>Polyneoptera</taxon>
        <taxon>Dictyoptera</taxon>
        <taxon>Blattodea</taxon>
        <taxon>Blattoidea</taxon>
        <taxon>Termitoidae</taxon>
        <taxon>Rhinotermitidae</taxon>
        <taxon>Coptotermes</taxon>
    </lineage>
</organism>
<name>A0A6L2QAC1_COPFO</name>
<sequence>YDALGLLRGAVSGRHFTSDQQGKEAARAWLVTKAKTLFSEDIQKRVSLRTKCVETCVRKNDATL</sequence>
<comment type="caution">
    <text evidence="1">The sequence shown here is derived from an EMBL/GenBank/DDBJ whole genome shotgun (WGS) entry which is preliminary data.</text>
</comment>
<evidence type="ECO:0000313" key="1">
    <source>
        <dbReference type="EMBL" id="GFG40602.1"/>
    </source>
</evidence>
<protein>
    <submittedName>
        <fullName evidence="1">Uncharacterized protein</fullName>
    </submittedName>
</protein>
<gene>
    <name evidence="1" type="ORF">Cfor_06639</name>
</gene>
<evidence type="ECO:0000313" key="2">
    <source>
        <dbReference type="Proteomes" id="UP000502823"/>
    </source>
</evidence>
<dbReference type="InParanoid" id="A0A6L2QAC1"/>
<reference evidence="2" key="1">
    <citation type="submission" date="2020-01" db="EMBL/GenBank/DDBJ databases">
        <title>Draft genome sequence of the Termite Coptotermes fromosanus.</title>
        <authorList>
            <person name="Itakura S."/>
            <person name="Yosikawa Y."/>
            <person name="Umezawa K."/>
        </authorList>
    </citation>
    <scope>NUCLEOTIDE SEQUENCE [LARGE SCALE GENOMIC DNA]</scope>
</reference>
<dbReference type="AlphaFoldDB" id="A0A6L2QAC1"/>